<organism evidence="2 3">
    <name type="scientific">Thermococcus barophilus</name>
    <dbReference type="NCBI Taxonomy" id="55802"/>
    <lineage>
        <taxon>Archaea</taxon>
        <taxon>Methanobacteriati</taxon>
        <taxon>Methanobacteriota</taxon>
        <taxon>Thermococci</taxon>
        <taxon>Thermococcales</taxon>
        <taxon>Thermococcaceae</taxon>
        <taxon>Thermococcus</taxon>
    </lineage>
</organism>
<feature type="transmembrane region" description="Helical" evidence="1">
    <location>
        <begin position="71"/>
        <end position="90"/>
    </location>
</feature>
<dbReference type="InterPro" id="IPR021741">
    <property type="entry name" value="DUF3311"/>
</dbReference>
<feature type="transmembrane region" description="Helical" evidence="1">
    <location>
        <begin position="39"/>
        <end position="59"/>
    </location>
</feature>
<accession>A0A0S1X8P6</accession>
<keyword evidence="1" id="KW-1133">Transmembrane helix</keyword>
<dbReference type="AlphaFoldDB" id="A0A0S1X8P6"/>
<name>A0A0S1X8P6_THEBA</name>
<gene>
    <name evidence="2" type="ORF">TBCH5v1_0100</name>
</gene>
<keyword evidence="1" id="KW-0812">Transmembrane</keyword>
<dbReference type="EMBL" id="CP013050">
    <property type="protein sequence ID" value="ALM74079.1"/>
    <property type="molecule type" value="Genomic_DNA"/>
</dbReference>
<proteinExistence type="predicted"/>
<protein>
    <recommendedName>
        <fullName evidence="4">DUF3311 domain-containing protein</fullName>
    </recommendedName>
</protein>
<dbReference type="PATRIC" id="fig|55802.8.peg.100"/>
<sequence>MNKRLILNGKAYIMHIDHHLLNISVYGGVTMEKAQVQKYALLLGLLPWISYVVISPFFNKPEPLILGMPPLMFWNTLWLILTTLSLYGAYKLELGGGLLE</sequence>
<dbReference type="Proteomes" id="UP000066042">
    <property type="component" value="Chromosome"/>
</dbReference>
<keyword evidence="1" id="KW-0472">Membrane</keyword>
<evidence type="ECO:0008006" key="4">
    <source>
        <dbReference type="Google" id="ProtNLM"/>
    </source>
</evidence>
<dbReference type="STRING" id="55802.TBCH5v1_0100"/>
<evidence type="ECO:0000256" key="1">
    <source>
        <dbReference type="SAM" id="Phobius"/>
    </source>
</evidence>
<dbReference type="Pfam" id="PF11755">
    <property type="entry name" value="DUF3311"/>
    <property type="match status" value="1"/>
</dbReference>
<evidence type="ECO:0000313" key="2">
    <source>
        <dbReference type="EMBL" id="ALM74079.1"/>
    </source>
</evidence>
<reference evidence="2 3" key="1">
    <citation type="journal article" date="2016" name="Genome Announc.">
        <title>Complete genome sequence of the hyperthermophilic and piezophilic archaeon Thermococcus barophilus Ch5, capable of growth at the expense of hydrogenogenesis from carbon monoxide and formate.</title>
        <authorList>
            <person name="Oger P."/>
            <person name="Sokolova T.G."/>
            <person name="Kozhevnikova D.A."/>
            <person name="Taranov E.A."/>
            <person name="Vannier P."/>
            <person name="Lee H.S."/>
            <person name="Kwon K.K."/>
            <person name="Kang S.G."/>
            <person name="Lee J.H."/>
            <person name="Bonch-Osmolovskaya E.A."/>
            <person name="Lebedinsky A.V."/>
        </authorList>
    </citation>
    <scope>NUCLEOTIDE SEQUENCE [LARGE SCALE GENOMIC DNA]</scope>
    <source>
        <strain evidence="3">Ch5</strain>
    </source>
</reference>
<evidence type="ECO:0000313" key="3">
    <source>
        <dbReference type="Proteomes" id="UP000066042"/>
    </source>
</evidence>